<dbReference type="EMBL" id="JADINH010000003">
    <property type="protein sequence ID" value="MBO8414770.1"/>
    <property type="molecule type" value="Genomic_DNA"/>
</dbReference>
<proteinExistence type="predicted"/>
<reference evidence="1" key="2">
    <citation type="journal article" date="2021" name="PeerJ">
        <title>Extensive microbial diversity within the chicken gut microbiome revealed by metagenomics and culture.</title>
        <authorList>
            <person name="Gilroy R."/>
            <person name="Ravi A."/>
            <person name="Getino M."/>
            <person name="Pursley I."/>
            <person name="Horton D.L."/>
            <person name="Alikhan N.F."/>
            <person name="Baker D."/>
            <person name="Gharbi K."/>
            <person name="Hall N."/>
            <person name="Watson M."/>
            <person name="Adriaenssens E.M."/>
            <person name="Foster-Nyarko E."/>
            <person name="Jarju S."/>
            <person name="Secka A."/>
            <person name="Antonio M."/>
            <person name="Oren A."/>
            <person name="Chaudhuri R.R."/>
            <person name="La Ragione R."/>
            <person name="Hildebrand F."/>
            <person name="Pallen M.J."/>
        </authorList>
    </citation>
    <scope>NUCLEOTIDE SEQUENCE</scope>
    <source>
        <strain evidence="1">17213</strain>
    </source>
</reference>
<dbReference type="Proteomes" id="UP000823631">
    <property type="component" value="Unassembled WGS sequence"/>
</dbReference>
<evidence type="ECO:0000313" key="2">
    <source>
        <dbReference type="Proteomes" id="UP000823631"/>
    </source>
</evidence>
<accession>A0A9D9D8B5</accession>
<reference evidence="1" key="1">
    <citation type="submission" date="2020-10" db="EMBL/GenBank/DDBJ databases">
        <authorList>
            <person name="Gilroy R."/>
        </authorList>
    </citation>
    <scope>NUCLEOTIDE SEQUENCE</scope>
    <source>
        <strain evidence="1">17213</strain>
    </source>
</reference>
<evidence type="ECO:0000313" key="1">
    <source>
        <dbReference type="EMBL" id="MBO8414770.1"/>
    </source>
</evidence>
<comment type="caution">
    <text evidence="1">The sequence shown here is derived from an EMBL/GenBank/DDBJ whole genome shotgun (WGS) entry which is preliminary data.</text>
</comment>
<name>A0A9D9D8B5_9GAMM</name>
<organism evidence="1 2">
    <name type="scientific">Candidatus Avisuccinivibrio stercorigallinarum</name>
    <dbReference type="NCBI Taxonomy" id="2840704"/>
    <lineage>
        <taxon>Bacteria</taxon>
        <taxon>Pseudomonadati</taxon>
        <taxon>Pseudomonadota</taxon>
        <taxon>Gammaproteobacteria</taxon>
        <taxon>Aeromonadales</taxon>
        <taxon>Succinivibrionaceae</taxon>
        <taxon>Succinivibrionaceae incertae sedis</taxon>
        <taxon>Candidatus Avisuccinivibrio</taxon>
    </lineage>
</organism>
<protein>
    <submittedName>
        <fullName evidence="1">Uncharacterized protein</fullName>
    </submittedName>
</protein>
<gene>
    <name evidence="1" type="ORF">IAB19_00095</name>
</gene>
<dbReference type="AlphaFoldDB" id="A0A9D9D8B5"/>
<sequence>MTEQAEQQVNLAQYLTYSVQSRTIQQGVYKGERKNRRKGIHHVELLTADGIYLLDKSERYHRINDFDAEDLLGRMQAFGREYAARSLPVPHSAPLTPKTQALQVNADLALKFMLYNTVLDSGKSPQKLAKKAKISDYKLEKVLSFDRRSSLQRIIDVFRACGKDLKICCTVKEEKQLYLSDYLTYPMDHVFRPEEPCMTVLFYSYDQTSFDLEYDIPNCCTLREARSAVRPKLIEYFNECIAEGWNIQYACRPVDDDCDIKFMPVRIKADMAMRILLHNAMLDAKVDFKELAQRMHKTLFETVRMCCLHEPLSMNDMLKAFEAIGCPLEVSLVAKGEAEVKRTKADLDKAVDSLFECEDNYWY</sequence>